<dbReference type="KEGG" id="dpx:DAPPUDRAFT_235302"/>
<evidence type="ECO:0000313" key="2">
    <source>
        <dbReference type="Proteomes" id="UP000000305"/>
    </source>
</evidence>
<dbReference type="EMBL" id="GL732527">
    <property type="protein sequence ID" value="EFX87564.1"/>
    <property type="molecule type" value="Genomic_DNA"/>
</dbReference>
<protein>
    <submittedName>
        <fullName evidence="1">Uncharacterized protein</fullName>
    </submittedName>
</protein>
<keyword evidence="2" id="KW-1185">Reference proteome</keyword>
<dbReference type="AlphaFoldDB" id="E9FYP5"/>
<evidence type="ECO:0000313" key="1">
    <source>
        <dbReference type="EMBL" id="EFX87564.1"/>
    </source>
</evidence>
<sequence length="62" mass="7005">MDRPNYFLTSSCFLAHQADDGILGQTNHKPIFICRQVLRRISEESRELQITAADDAILSNPS</sequence>
<proteinExistence type="predicted"/>
<name>E9FYP5_DAPPU</name>
<organism evidence="1 2">
    <name type="scientific">Daphnia pulex</name>
    <name type="common">Water flea</name>
    <dbReference type="NCBI Taxonomy" id="6669"/>
    <lineage>
        <taxon>Eukaryota</taxon>
        <taxon>Metazoa</taxon>
        <taxon>Ecdysozoa</taxon>
        <taxon>Arthropoda</taxon>
        <taxon>Crustacea</taxon>
        <taxon>Branchiopoda</taxon>
        <taxon>Diplostraca</taxon>
        <taxon>Cladocera</taxon>
        <taxon>Anomopoda</taxon>
        <taxon>Daphniidae</taxon>
        <taxon>Daphnia</taxon>
    </lineage>
</organism>
<dbReference type="InParanoid" id="E9FYP5"/>
<accession>E9FYP5</accession>
<dbReference type="Proteomes" id="UP000000305">
    <property type="component" value="Unassembled WGS sequence"/>
</dbReference>
<dbReference type="HOGENOM" id="CLU_2906336_0_0_1"/>
<gene>
    <name evidence="1" type="ORF">DAPPUDRAFT_235302</name>
</gene>
<reference evidence="1 2" key="1">
    <citation type="journal article" date="2011" name="Science">
        <title>The ecoresponsive genome of Daphnia pulex.</title>
        <authorList>
            <person name="Colbourne J.K."/>
            <person name="Pfrender M.E."/>
            <person name="Gilbert D."/>
            <person name="Thomas W.K."/>
            <person name="Tucker A."/>
            <person name="Oakley T.H."/>
            <person name="Tokishita S."/>
            <person name="Aerts A."/>
            <person name="Arnold G.J."/>
            <person name="Basu M.K."/>
            <person name="Bauer D.J."/>
            <person name="Caceres C.E."/>
            <person name="Carmel L."/>
            <person name="Casola C."/>
            <person name="Choi J.H."/>
            <person name="Detter J.C."/>
            <person name="Dong Q."/>
            <person name="Dusheyko S."/>
            <person name="Eads B.D."/>
            <person name="Frohlich T."/>
            <person name="Geiler-Samerotte K.A."/>
            <person name="Gerlach D."/>
            <person name="Hatcher P."/>
            <person name="Jogdeo S."/>
            <person name="Krijgsveld J."/>
            <person name="Kriventseva E.V."/>
            <person name="Kultz D."/>
            <person name="Laforsch C."/>
            <person name="Lindquist E."/>
            <person name="Lopez J."/>
            <person name="Manak J.R."/>
            <person name="Muller J."/>
            <person name="Pangilinan J."/>
            <person name="Patwardhan R.P."/>
            <person name="Pitluck S."/>
            <person name="Pritham E.J."/>
            <person name="Rechtsteiner A."/>
            <person name="Rho M."/>
            <person name="Rogozin I.B."/>
            <person name="Sakarya O."/>
            <person name="Salamov A."/>
            <person name="Schaack S."/>
            <person name="Shapiro H."/>
            <person name="Shiga Y."/>
            <person name="Skalitzky C."/>
            <person name="Smith Z."/>
            <person name="Souvorov A."/>
            <person name="Sung W."/>
            <person name="Tang Z."/>
            <person name="Tsuchiya D."/>
            <person name="Tu H."/>
            <person name="Vos H."/>
            <person name="Wang M."/>
            <person name="Wolf Y.I."/>
            <person name="Yamagata H."/>
            <person name="Yamada T."/>
            <person name="Ye Y."/>
            <person name="Shaw J.R."/>
            <person name="Andrews J."/>
            <person name="Crease T.J."/>
            <person name="Tang H."/>
            <person name="Lucas S.M."/>
            <person name="Robertson H.M."/>
            <person name="Bork P."/>
            <person name="Koonin E.V."/>
            <person name="Zdobnov E.M."/>
            <person name="Grigoriev I.V."/>
            <person name="Lynch M."/>
            <person name="Boore J.L."/>
        </authorList>
    </citation>
    <scope>NUCLEOTIDE SEQUENCE [LARGE SCALE GENOMIC DNA]</scope>
</reference>